<evidence type="ECO:0008006" key="3">
    <source>
        <dbReference type="Google" id="ProtNLM"/>
    </source>
</evidence>
<sequence length="160" mass="18568">MVKIQSMDVITQRKKAISLTVSQLLLNKMNKLMKENKFSSISDIVNVSVSMFIGQLSVYEQNSNFDRTRFADASQEDNTPRIKISVSYSVFLDDELEKLCQTTQKNKSFIVRIALDNFFDYYAHPEKKKEIQKKTDFPASREELLAIIQEMIDANKTEHM</sequence>
<protein>
    <recommendedName>
        <fullName evidence="3">Ribbon-helix-helix protein, CopG family</fullName>
    </recommendedName>
</protein>
<evidence type="ECO:0000313" key="1">
    <source>
        <dbReference type="EMBL" id="WNY27720.1"/>
    </source>
</evidence>
<accession>A0AA96V8T1</accession>
<gene>
    <name evidence="1" type="ORF">MsAm2_15260</name>
</gene>
<proteinExistence type="predicted"/>
<dbReference type="EMBL" id="CP131061">
    <property type="protein sequence ID" value="WNY27720.1"/>
    <property type="molecule type" value="Genomic_DNA"/>
</dbReference>
<evidence type="ECO:0000313" key="2">
    <source>
        <dbReference type="Proteomes" id="UP001304970"/>
    </source>
</evidence>
<dbReference type="AlphaFoldDB" id="A0AA96V8T1"/>
<name>A0AA96V8T1_9EURY</name>
<dbReference type="Proteomes" id="UP001304970">
    <property type="component" value="Chromosome"/>
</dbReference>
<reference evidence="1 2" key="1">
    <citation type="submission" date="2023-07" db="EMBL/GenBank/DDBJ databases">
        <title>Closed genome sequence of Methanosarcinaceae archaeon Am2.</title>
        <authorList>
            <person name="Poehlein A."/>
            <person name="Protasov E."/>
            <person name="Platt K."/>
            <person name="Reeh H."/>
            <person name="Daniel R."/>
            <person name="Brune A."/>
        </authorList>
    </citation>
    <scope>NUCLEOTIDE SEQUENCE [LARGE SCALE GENOMIC DNA]</scope>
    <source>
        <strain evidence="1 2">Am2</strain>
    </source>
</reference>
<keyword evidence="2" id="KW-1185">Reference proteome</keyword>
<organism evidence="1 2">
    <name type="scientific">Methanolapillus ohkumae</name>
    <dbReference type="NCBI Taxonomy" id="3028298"/>
    <lineage>
        <taxon>Archaea</taxon>
        <taxon>Methanobacteriati</taxon>
        <taxon>Methanobacteriota</taxon>
        <taxon>Stenosarchaea group</taxon>
        <taxon>Methanomicrobia</taxon>
        <taxon>Methanosarcinales</taxon>
        <taxon>Methanosarcinaceae</taxon>
        <taxon>Methanolapillus</taxon>
    </lineage>
</organism>